<protein>
    <recommendedName>
        <fullName evidence="1">ESPR domain-containing protein</fullName>
    </recommendedName>
</protein>
<evidence type="ECO:0000259" key="1">
    <source>
        <dbReference type="Pfam" id="PF13018"/>
    </source>
</evidence>
<proteinExistence type="predicted"/>
<evidence type="ECO:0000313" key="2">
    <source>
        <dbReference type="EMBL" id="STO38702.1"/>
    </source>
</evidence>
<organism evidence="2 3">
    <name type="scientific">Gallibacterium anatis</name>
    <dbReference type="NCBI Taxonomy" id="750"/>
    <lineage>
        <taxon>Bacteria</taxon>
        <taxon>Pseudomonadati</taxon>
        <taxon>Pseudomonadota</taxon>
        <taxon>Gammaproteobacteria</taxon>
        <taxon>Pasteurellales</taxon>
        <taxon>Pasteurellaceae</taxon>
        <taxon>Gallibacterium</taxon>
    </lineage>
</organism>
<dbReference type="EMBL" id="UGGZ01000001">
    <property type="protein sequence ID" value="STO38702.1"/>
    <property type="molecule type" value="Genomic_DNA"/>
</dbReference>
<dbReference type="Proteomes" id="UP000254232">
    <property type="component" value="Unassembled WGS sequence"/>
</dbReference>
<dbReference type="RefSeq" id="WP_039152783.1">
    <property type="nucleotide sequence ID" value="NZ_UGGZ01000001.1"/>
</dbReference>
<gene>
    <name evidence="2" type="ORF">NCTC11413_01840</name>
</gene>
<feature type="domain" description="ESPR" evidence="1">
    <location>
        <begin position="1"/>
        <end position="41"/>
    </location>
</feature>
<evidence type="ECO:0000313" key="3">
    <source>
        <dbReference type="Proteomes" id="UP000254232"/>
    </source>
</evidence>
<reference evidence="2 3" key="1">
    <citation type="submission" date="2018-06" db="EMBL/GenBank/DDBJ databases">
        <authorList>
            <consortium name="Pathogen Informatics"/>
            <person name="Doyle S."/>
        </authorList>
    </citation>
    <scope>NUCLEOTIDE SEQUENCE [LARGE SCALE GENOMIC DNA]</scope>
    <source>
        <strain evidence="2 3">NCTC11413</strain>
    </source>
</reference>
<name>A0A377H863_9PAST</name>
<sequence>MNKIYKVIFNRNKNRYEIVSELASSRGGKCKVKAGKQIAKLFMTGLLATSLSSVALAADEEVKVKYDAATGTIKIVKTDPSTTDPSTNVETILATYAVGGNISPITSIGADKGTKNPTGIIAMGDQSKAVQSNSIAIGADAHAGDLTPKKGTNYPVDNSNGYIAQTVDKPLDIPLEV</sequence>
<dbReference type="Pfam" id="PF13018">
    <property type="entry name" value="ESPR"/>
    <property type="match status" value="1"/>
</dbReference>
<accession>A0A377H863</accession>
<dbReference type="InterPro" id="IPR024973">
    <property type="entry name" value="ESPR"/>
</dbReference>
<dbReference type="AlphaFoldDB" id="A0A377H863"/>
<dbReference type="GeneID" id="77264805"/>